<dbReference type="PANTHER" id="PTHR46568">
    <property type="entry name" value="ALKYLDIHYDROXYACETONEPHOSPHATE SYNTHASE, PEROXISOMAL"/>
    <property type="match status" value="1"/>
</dbReference>
<evidence type="ECO:0000256" key="6">
    <source>
        <dbReference type="PIRSR" id="PIRSR625650-3"/>
    </source>
</evidence>
<dbReference type="OrthoDB" id="9811557at2"/>
<dbReference type="InterPro" id="IPR016166">
    <property type="entry name" value="FAD-bd_PCMH"/>
</dbReference>
<dbReference type="SUPFAM" id="SSF55103">
    <property type="entry name" value="FAD-linked oxidases, C-terminal domain"/>
    <property type="match status" value="1"/>
</dbReference>
<sequence length="560" mass="61203">MNATLSRRPLRRFWGWGVACEHLTQEESARIGMMVQMLGGQITDRTEPQVSDFTLPAPRIAPPAALAAMFSDTPLDRLNHALGKSYADLARMWLRQVPHVPDWVAYPDDEQAVIDILDWASRHNVAVIPYGGGSSVCGGVEAAVGSSYAAAVSLDMERLNRVLEVDPTSRAARIQAGALGPELEAQLKPHGYTLRHYPQSFEFSTLGGWIVTRAGGHYATLMTHIDDLVESTRMVTPSGVCASRRLPASGAGPSQDRMVLGSEGTLGVVTEAWMRLQERPRYRANASVRFTDYKQGVQCVRALAQSGLYPSNCRLLDPMETVFSGVGDGSAAVMVLGFESADHPMNEWMRRALEVVRDHGGSYDAESVERSMRDDGGEEHRSGTAGAWRQAFLRMPYWRDPAVGNGLIMDTFETATTWDRFEAFYKGVRKDVAQAVQQATGHPAFVSCRFTHIYPDGPAPYFTIAALGSAQGDVASALAAWREIKQAANEAVIKHGGTITHHHAVGRDHRPGYEQETPPLYRQMLQAAKATVDPQGILNPGVLIDPRDRQVGITGALGRT</sequence>
<keyword evidence="10" id="KW-1185">Reference proteome</keyword>
<evidence type="ECO:0000256" key="1">
    <source>
        <dbReference type="ARBA" id="ARBA00008000"/>
    </source>
</evidence>
<dbReference type="Gene3D" id="3.30.300.330">
    <property type="match status" value="1"/>
</dbReference>
<dbReference type="InterPro" id="IPR016167">
    <property type="entry name" value="FAD-bd_PCMH_sub1"/>
</dbReference>
<feature type="binding site" evidence="6">
    <location>
        <begin position="263"/>
        <end position="269"/>
    </location>
    <ligand>
        <name>FAD</name>
        <dbReference type="ChEBI" id="CHEBI:57692"/>
    </ligand>
</feature>
<dbReference type="SUPFAM" id="SSF56176">
    <property type="entry name" value="FAD-binding/transporter-associated domain-like"/>
    <property type="match status" value="1"/>
</dbReference>
<dbReference type="EMBL" id="FPBX01000079">
    <property type="protein sequence ID" value="SFV01483.1"/>
    <property type="molecule type" value="Genomic_DNA"/>
</dbReference>
<evidence type="ECO:0000256" key="5">
    <source>
        <dbReference type="PIRSR" id="PIRSR625650-2"/>
    </source>
</evidence>
<gene>
    <name evidence="9" type="ORF">SAMN04489707_10794</name>
</gene>
<dbReference type="GO" id="GO:0008609">
    <property type="term" value="F:alkylglycerone-phosphate synthase activity"/>
    <property type="evidence" value="ECO:0007669"/>
    <property type="project" value="InterPro"/>
</dbReference>
<dbReference type="InterPro" id="IPR025650">
    <property type="entry name" value="Alkyl-DHAP_Synthase"/>
</dbReference>
<dbReference type="InterPro" id="IPR016169">
    <property type="entry name" value="FAD-bd_PCMH_sub2"/>
</dbReference>
<evidence type="ECO:0000256" key="2">
    <source>
        <dbReference type="ARBA" id="ARBA00022630"/>
    </source>
</evidence>
<evidence type="ECO:0000256" key="4">
    <source>
        <dbReference type="PIRSR" id="PIRSR625650-1"/>
    </source>
</evidence>
<feature type="binding site" evidence="6">
    <location>
        <begin position="129"/>
        <end position="135"/>
    </location>
    <ligand>
        <name>FAD</name>
        <dbReference type="ChEBI" id="CHEBI:57692"/>
    </ligand>
</feature>
<reference evidence="9 10" key="1">
    <citation type="submission" date="2016-10" db="EMBL/GenBank/DDBJ databases">
        <authorList>
            <person name="de Groot N.N."/>
        </authorList>
    </citation>
    <scope>NUCLEOTIDE SEQUENCE [LARGE SCALE GENOMIC DNA]</scope>
    <source>
        <strain evidence="9 10">R-24608</strain>
    </source>
</reference>
<dbReference type="InterPro" id="IPR036318">
    <property type="entry name" value="FAD-bd_PCMH-like_sf"/>
</dbReference>
<feature type="domain" description="FAD-binding PCMH-type" evidence="8">
    <location>
        <begin position="96"/>
        <end position="279"/>
    </location>
</feature>
<dbReference type="Pfam" id="PF01565">
    <property type="entry name" value="FAD_binding_4"/>
    <property type="match status" value="1"/>
</dbReference>
<dbReference type="RefSeq" id="WP_054258058.1">
    <property type="nucleotide sequence ID" value="NZ_CYIG01000083.1"/>
</dbReference>
<dbReference type="Gene3D" id="3.30.43.10">
    <property type="entry name" value="Uridine Diphospho-n-acetylenolpyruvylglucosamine Reductase, domain 2"/>
    <property type="match status" value="1"/>
</dbReference>
<dbReference type="STRING" id="343013.SAMN04489707_10794"/>
<evidence type="ECO:0000313" key="9">
    <source>
        <dbReference type="EMBL" id="SFV01483.1"/>
    </source>
</evidence>
<evidence type="ECO:0000256" key="3">
    <source>
        <dbReference type="ARBA" id="ARBA00022827"/>
    </source>
</evidence>
<proteinExistence type="inferred from homology"/>
<dbReference type="Gene3D" id="3.30.70.3450">
    <property type="match status" value="1"/>
</dbReference>
<dbReference type="PANTHER" id="PTHR46568:SF1">
    <property type="entry name" value="ALKYLDIHYDROXYACETONEPHOSPHATE SYNTHASE, PEROXISOMAL"/>
    <property type="match status" value="1"/>
</dbReference>
<dbReference type="InterPro" id="IPR004113">
    <property type="entry name" value="FAD-bd_oxidored_4_C"/>
</dbReference>
<name>A0A1I7KVH9_9BURK</name>
<dbReference type="Gene3D" id="3.30.465.10">
    <property type="match status" value="1"/>
</dbReference>
<protein>
    <submittedName>
        <fullName evidence="9">Alkyldihydroxyacetonephosphate synthase</fullName>
    </submittedName>
</protein>
<organism evidence="9 10">
    <name type="scientific">Paenacidovorax caeni</name>
    <dbReference type="NCBI Taxonomy" id="343013"/>
    <lineage>
        <taxon>Bacteria</taxon>
        <taxon>Pseudomonadati</taxon>
        <taxon>Pseudomonadota</taxon>
        <taxon>Betaproteobacteria</taxon>
        <taxon>Burkholderiales</taxon>
        <taxon>Comamonadaceae</taxon>
        <taxon>Paenacidovorax</taxon>
    </lineage>
</organism>
<dbReference type="InterPro" id="IPR006094">
    <property type="entry name" value="Oxid_FAD_bind_N"/>
</dbReference>
<feature type="binding site" evidence="5">
    <location>
        <position position="399"/>
    </location>
    <ligand>
        <name>substrate</name>
    </ligand>
</feature>
<keyword evidence="3 6" id="KW-0274">FAD</keyword>
<accession>A0A1I7KVH9</accession>
<dbReference type="GO" id="GO:0008610">
    <property type="term" value="P:lipid biosynthetic process"/>
    <property type="evidence" value="ECO:0007669"/>
    <property type="project" value="InterPro"/>
</dbReference>
<evidence type="ECO:0000256" key="7">
    <source>
        <dbReference type="PIRSR" id="PIRSR625650-4"/>
    </source>
</evidence>
<dbReference type="InterPro" id="IPR016164">
    <property type="entry name" value="FAD-linked_Oxase-like_C"/>
</dbReference>
<evidence type="ECO:0000313" key="10">
    <source>
        <dbReference type="Proteomes" id="UP000183656"/>
    </source>
</evidence>
<dbReference type="PROSITE" id="PS51387">
    <property type="entry name" value="FAD_PCMH"/>
    <property type="match status" value="1"/>
</dbReference>
<comment type="similarity">
    <text evidence="1">Belongs to the FAD-binding oxidoreductase/transferase type 4 family.</text>
</comment>
<feature type="site" description="Important for enzyme activity" evidence="7">
    <location>
        <position position="314"/>
    </location>
</feature>
<keyword evidence="2" id="KW-0285">Flavoprotein</keyword>
<dbReference type="Proteomes" id="UP000183656">
    <property type="component" value="Unassembled WGS sequence"/>
</dbReference>
<dbReference type="Pfam" id="PF02913">
    <property type="entry name" value="FAD-oxidase_C"/>
    <property type="match status" value="1"/>
</dbReference>
<comment type="cofactor">
    <cofactor evidence="6">
        <name>FAD</name>
        <dbReference type="ChEBI" id="CHEBI:57692"/>
    </cofactor>
</comment>
<dbReference type="GO" id="GO:0071949">
    <property type="term" value="F:FAD binding"/>
    <property type="evidence" value="ECO:0007669"/>
    <property type="project" value="InterPro"/>
</dbReference>
<feature type="active site" description="Proton donor/acceptor" evidence="4">
    <location>
        <position position="461"/>
    </location>
</feature>
<evidence type="ECO:0000259" key="8">
    <source>
        <dbReference type="PROSITE" id="PS51387"/>
    </source>
</evidence>
<dbReference type="AlphaFoldDB" id="A0A1I7KVH9"/>